<proteinExistence type="predicted"/>
<evidence type="ECO:0000313" key="2">
    <source>
        <dbReference type="Proteomes" id="UP000637061"/>
    </source>
</evidence>
<dbReference type="EMBL" id="JAEHTE010000007">
    <property type="protein sequence ID" value="MBI6884227.1"/>
    <property type="molecule type" value="Genomic_DNA"/>
</dbReference>
<name>A0A8I1JHU6_PSEPU</name>
<protein>
    <submittedName>
        <fullName evidence="1">Uncharacterized protein</fullName>
    </submittedName>
</protein>
<comment type="caution">
    <text evidence="1">The sequence shown here is derived from an EMBL/GenBank/DDBJ whole genome shotgun (WGS) entry which is preliminary data.</text>
</comment>
<evidence type="ECO:0000313" key="1">
    <source>
        <dbReference type="EMBL" id="MBI6884227.1"/>
    </source>
</evidence>
<gene>
    <name evidence="1" type="ORF">JEU22_09900</name>
</gene>
<dbReference type="Proteomes" id="UP000637061">
    <property type="component" value="Unassembled WGS sequence"/>
</dbReference>
<dbReference type="AlphaFoldDB" id="A0A8I1JHU6"/>
<dbReference type="RefSeq" id="WP_155741836.1">
    <property type="nucleotide sequence ID" value="NZ_JAEHTE010000007.1"/>
</dbReference>
<organism evidence="1 2">
    <name type="scientific">Pseudomonas putida</name>
    <name type="common">Arthrobacter siderocapsulatus</name>
    <dbReference type="NCBI Taxonomy" id="303"/>
    <lineage>
        <taxon>Bacteria</taxon>
        <taxon>Pseudomonadati</taxon>
        <taxon>Pseudomonadota</taxon>
        <taxon>Gammaproteobacteria</taxon>
        <taxon>Pseudomonadales</taxon>
        <taxon>Pseudomonadaceae</taxon>
        <taxon>Pseudomonas</taxon>
    </lineage>
</organism>
<accession>A0A8I1JHU6</accession>
<sequence>MPHSEAAYLDFYPEQSQAITFASQTLADLGGPEAKGVALQARIFADQLEKGAR</sequence>
<reference evidence="1" key="1">
    <citation type="submission" date="2020-12" db="EMBL/GenBank/DDBJ databases">
        <title>Enhanced detection system for hospital associated transmission using whole genome sequencing surveillance.</title>
        <authorList>
            <person name="Harrison L.H."/>
            <person name="Van Tyne D."/>
            <person name="Marsh J.W."/>
            <person name="Griffith M.P."/>
            <person name="Snyder D.J."/>
            <person name="Cooper V.S."/>
            <person name="Mustapha M."/>
        </authorList>
    </citation>
    <scope>NUCLEOTIDE SEQUENCE</scope>
    <source>
        <strain evidence="1">PSB00042</strain>
    </source>
</reference>